<dbReference type="RefSeq" id="WP_161902134.1">
    <property type="nucleotide sequence ID" value="NZ_MAEL01000038.1"/>
</dbReference>
<dbReference type="SUPFAM" id="SSF56784">
    <property type="entry name" value="HAD-like"/>
    <property type="match status" value="1"/>
</dbReference>
<accession>A0ABQ6YZA6</accession>
<name>A0ABQ6YZA6_9ENTE</name>
<proteinExistence type="predicted"/>
<dbReference type="Gene3D" id="3.30.1240.10">
    <property type="match status" value="1"/>
</dbReference>
<dbReference type="NCBIfam" id="TIGR01484">
    <property type="entry name" value="HAD-SF-IIB"/>
    <property type="match status" value="1"/>
</dbReference>
<sequence length="251" mass="28346">MNYVFDVDGTICFNGQFIEQEILSILKKLNNSEHQLLFASARPIRDLLPVIPDFLENTLIGGNGAVVSIGSKVQVISKINAESYAQILQLITEYQLDYIIDDQWNYAAKVAKNNPIFKQLDPAILAKKIPFEQIQTPIKIILLNVPQHLYSEIYQQLSHQELAIITHNHEGNIDITAKNINKWTTLKEIIGKEEYVAFGNDSNDTQLLQNAKRSFFVGNEQQAKKLGIQNTEIISPSISTLAKILQAEIEQ</sequence>
<reference evidence="1 2" key="1">
    <citation type="submission" date="2016-06" db="EMBL/GenBank/DDBJ databases">
        <title>Four novel species of enterococci isolated from chicken manure.</title>
        <authorList>
            <person name="Van Tyne D."/>
        </authorList>
    </citation>
    <scope>NUCLEOTIDE SEQUENCE [LARGE SCALE GENOMIC DNA]</scope>
    <source>
        <strain evidence="1 2">CU12B</strain>
    </source>
</reference>
<dbReference type="InterPro" id="IPR023214">
    <property type="entry name" value="HAD_sf"/>
</dbReference>
<dbReference type="PANTHER" id="PTHR10000:SF53">
    <property type="entry name" value="5-AMINO-6-(5-PHOSPHO-D-RIBITYLAMINO)URACIL PHOSPHATASE YBJI-RELATED"/>
    <property type="match status" value="1"/>
</dbReference>
<dbReference type="Proteomes" id="UP000782705">
    <property type="component" value="Unassembled WGS sequence"/>
</dbReference>
<organism evidence="1 2">
    <name type="scientific">Candidatus Enterococcus willemsii</name>
    <dbReference type="NCBI Taxonomy" id="1857215"/>
    <lineage>
        <taxon>Bacteria</taxon>
        <taxon>Bacillati</taxon>
        <taxon>Bacillota</taxon>
        <taxon>Bacilli</taxon>
        <taxon>Lactobacillales</taxon>
        <taxon>Enterococcaceae</taxon>
        <taxon>Enterococcus</taxon>
    </lineage>
</organism>
<gene>
    <name evidence="1" type="ORF">BAU17_11440</name>
</gene>
<dbReference type="PANTHER" id="PTHR10000">
    <property type="entry name" value="PHOSPHOSERINE PHOSPHATASE"/>
    <property type="match status" value="1"/>
</dbReference>
<dbReference type="InterPro" id="IPR006379">
    <property type="entry name" value="HAD-SF_hydro_IIB"/>
</dbReference>
<protein>
    <recommendedName>
        <fullName evidence="3">Hydrolase</fullName>
    </recommendedName>
</protein>
<evidence type="ECO:0008006" key="3">
    <source>
        <dbReference type="Google" id="ProtNLM"/>
    </source>
</evidence>
<dbReference type="EMBL" id="MAEL01000038">
    <property type="protein sequence ID" value="KAF1303789.1"/>
    <property type="molecule type" value="Genomic_DNA"/>
</dbReference>
<dbReference type="Pfam" id="PF08282">
    <property type="entry name" value="Hydrolase_3"/>
    <property type="match status" value="1"/>
</dbReference>
<keyword evidence="2" id="KW-1185">Reference proteome</keyword>
<comment type="caution">
    <text evidence="1">The sequence shown here is derived from an EMBL/GenBank/DDBJ whole genome shotgun (WGS) entry which is preliminary data.</text>
</comment>
<evidence type="ECO:0000313" key="1">
    <source>
        <dbReference type="EMBL" id="KAF1303789.1"/>
    </source>
</evidence>
<dbReference type="Gene3D" id="3.40.50.1000">
    <property type="entry name" value="HAD superfamily/HAD-like"/>
    <property type="match status" value="1"/>
</dbReference>
<evidence type="ECO:0000313" key="2">
    <source>
        <dbReference type="Proteomes" id="UP000782705"/>
    </source>
</evidence>
<dbReference type="InterPro" id="IPR036412">
    <property type="entry name" value="HAD-like_sf"/>
</dbReference>